<evidence type="ECO:0008006" key="8">
    <source>
        <dbReference type="Google" id="ProtNLM"/>
    </source>
</evidence>
<keyword evidence="1 5" id="KW-0732">Signal</keyword>
<comment type="caution">
    <text evidence="6">The sequence shown here is derived from an EMBL/GenBank/DDBJ whole genome shotgun (WGS) entry which is preliminary data.</text>
</comment>
<dbReference type="GO" id="GO:0005576">
    <property type="term" value="C:extracellular region"/>
    <property type="evidence" value="ECO:0007669"/>
    <property type="project" value="TreeGrafter"/>
</dbReference>
<dbReference type="RefSeq" id="WP_214623382.1">
    <property type="nucleotide sequence ID" value="NZ_JAHGAW010000006.1"/>
</dbReference>
<gene>
    <name evidence="6" type="ORF">KK488_10870</name>
</gene>
<dbReference type="Proteomes" id="UP001138757">
    <property type="component" value="Unassembled WGS sequence"/>
</dbReference>
<dbReference type="InterPro" id="IPR001258">
    <property type="entry name" value="NHL_repeat"/>
</dbReference>
<evidence type="ECO:0000313" key="7">
    <source>
        <dbReference type="Proteomes" id="UP001138757"/>
    </source>
</evidence>
<dbReference type="InterPro" id="IPR011042">
    <property type="entry name" value="6-blade_b-propeller_TolB-like"/>
</dbReference>
<feature type="signal peptide" evidence="5">
    <location>
        <begin position="1"/>
        <end position="33"/>
    </location>
</feature>
<feature type="repeat" description="NHL" evidence="4">
    <location>
        <begin position="178"/>
        <end position="216"/>
    </location>
</feature>
<keyword evidence="2" id="KW-0677">Repeat</keyword>
<evidence type="ECO:0000256" key="1">
    <source>
        <dbReference type="ARBA" id="ARBA00022729"/>
    </source>
</evidence>
<name>A0A9X1DCI6_9SPHN</name>
<accession>A0A9X1DCI6</accession>
<dbReference type="AlphaFoldDB" id="A0A9X1DCI6"/>
<dbReference type="Gene3D" id="2.120.10.30">
    <property type="entry name" value="TolB, C-terminal domain"/>
    <property type="match status" value="1"/>
</dbReference>
<feature type="chain" id="PRO_5040848425" description="Peptidylamidoglycolate lyase" evidence="5">
    <location>
        <begin position="34"/>
        <end position="381"/>
    </location>
</feature>
<evidence type="ECO:0000256" key="5">
    <source>
        <dbReference type="SAM" id="SignalP"/>
    </source>
</evidence>
<keyword evidence="7" id="KW-1185">Reference proteome</keyword>
<dbReference type="EMBL" id="JAHGAW010000006">
    <property type="protein sequence ID" value="MBT2187448.1"/>
    <property type="molecule type" value="Genomic_DNA"/>
</dbReference>
<evidence type="ECO:0000256" key="3">
    <source>
        <dbReference type="ARBA" id="ARBA00023180"/>
    </source>
</evidence>
<proteinExistence type="predicted"/>
<protein>
    <recommendedName>
        <fullName evidence="8">Peptidylamidoglycolate lyase</fullName>
    </recommendedName>
</protein>
<dbReference type="SUPFAM" id="SSF63829">
    <property type="entry name" value="Calcium-dependent phosphotriesterase"/>
    <property type="match status" value="1"/>
</dbReference>
<sequence length="381" mass="41788">MRRWTSARHRLACARRLAAACLAMILPASAIHAQGSPTTSGSPVYRVDQSWPQRLPNNWLVGDVGGVSVDRHDHIWVVHRPGTLLPADVQAGLTPPTAKCCVAAPPVLEFDTSGKLLRSWGGPKQVTDWFASEHSIFADADDNIWVLGAGAKDGQLLKFTPDGKLLLRIGRRGDFVAGDDPTMLGLPTDIYVDTKKREVFVSDGYRNKRVIVFDADTGAFKRQWTAYGKPVDPTYVSPPNQIGSRGSDNPQRFTTVHCVTMIGDELYVCDRNNERIQVFKPDGTYLREISFNRGLGGMSGSTWDAAPVPGHPDKILVLDGTNSEVAILDTHSGAVSASYQSTGRYAGQMHWPHQIAVDQEGRLYISEVGNASRIQRFEPVK</sequence>
<evidence type="ECO:0000256" key="2">
    <source>
        <dbReference type="ARBA" id="ARBA00022737"/>
    </source>
</evidence>
<evidence type="ECO:0000256" key="4">
    <source>
        <dbReference type="PROSITE-ProRule" id="PRU00504"/>
    </source>
</evidence>
<keyword evidence="3" id="KW-0325">Glycoprotein</keyword>
<reference evidence="6" key="1">
    <citation type="submission" date="2021-05" db="EMBL/GenBank/DDBJ databases">
        <title>Genome of Sphingobium sp. strain.</title>
        <authorList>
            <person name="Fan R."/>
        </authorList>
    </citation>
    <scope>NUCLEOTIDE SEQUENCE</scope>
    <source>
        <strain evidence="6">H33</strain>
    </source>
</reference>
<evidence type="ECO:0000313" key="6">
    <source>
        <dbReference type="EMBL" id="MBT2187448.1"/>
    </source>
</evidence>
<organism evidence="6 7">
    <name type="scientific">Sphingobium nicotianae</name>
    <dbReference type="NCBI Taxonomy" id="2782607"/>
    <lineage>
        <taxon>Bacteria</taxon>
        <taxon>Pseudomonadati</taxon>
        <taxon>Pseudomonadota</taxon>
        <taxon>Alphaproteobacteria</taxon>
        <taxon>Sphingomonadales</taxon>
        <taxon>Sphingomonadaceae</taxon>
        <taxon>Sphingobium</taxon>
    </lineage>
</organism>
<dbReference type="PANTHER" id="PTHR10680">
    <property type="entry name" value="PEPTIDYL-GLYCINE ALPHA-AMIDATING MONOOXYGENASE"/>
    <property type="match status" value="1"/>
</dbReference>
<dbReference type="PROSITE" id="PS51125">
    <property type="entry name" value="NHL"/>
    <property type="match status" value="1"/>
</dbReference>
<dbReference type="PANTHER" id="PTHR10680:SF14">
    <property type="entry name" value="PEPTIDYL-GLYCINE ALPHA-AMIDATING MONOOXYGENASE"/>
    <property type="match status" value="1"/>
</dbReference>